<gene>
    <name evidence="2" type="ORF">METZ01_LOCUS366927</name>
</gene>
<sequence length="170" mass="19865">MVEDSKSDKDGKKVKKESDLKKFLKKRSFLYLMCAVVFVVFFVPDMIAPSDLEKKLPVDFESDEQNIAWNIIKSYKGADDDGFNLFDTIITQTENAYPNEKILQHIDTMLEVSVLDIQEQKGVGFYEVHFTFQTYDNVREYIWNVNIETEEIISINDGARKMMNIVDFYD</sequence>
<dbReference type="EMBL" id="UINC01132021">
    <property type="protein sequence ID" value="SVD14073.1"/>
    <property type="molecule type" value="Genomic_DNA"/>
</dbReference>
<feature type="transmembrane region" description="Helical" evidence="1">
    <location>
        <begin position="29"/>
        <end position="47"/>
    </location>
</feature>
<dbReference type="AlphaFoldDB" id="A0A382SWD3"/>
<keyword evidence="1" id="KW-1133">Transmembrane helix</keyword>
<reference evidence="2" key="1">
    <citation type="submission" date="2018-05" db="EMBL/GenBank/DDBJ databases">
        <authorList>
            <person name="Lanie J.A."/>
            <person name="Ng W.-L."/>
            <person name="Kazmierczak K.M."/>
            <person name="Andrzejewski T.M."/>
            <person name="Davidsen T.M."/>
            <person name="Wayne K.J."/>
            <person name="Tettelin H."/>
            <person name="Glass J.I."/>
            <person name="Rusch D."/>
            <person name="Podicherti R."/>
            <person name="Tsui H.-C.T."/>
            <person name="Winkler M.E."/>
        </authorList>
    </citation>
    <scope>NUCLEOTIDE SEQUENCE</scope>
</reference>
<evidence type="ECO:0000256" key="1">
    <source>
        <dbReference type="SAM" id="Phobius"/>
    </source>
</evidence>
<keyword evidence="1" id="KW-0812">Transmembrane</keyword>
<evidence type="ECO:0000313" key="2">
    <source>
        <dbReference type="EMBL" id="SVD14073.1"/>
    </source>
</evidence>
<protein>
    <submittedName>
        <fullName evidence="2">Uncharacterized protein</fullName>
    </submittedName>
</protein>
<name>A0A382SWD3_9ZZZZ</name>
<keyword evidence="1" id="KW-0472">Membrane</keyword>
<organism evidence="2">
    <name type="scientific">marine metagenome</name>
    <dbReference type="NCBI Taxonomy" id="408172"/>
    <lineage>
        <taxon>unclassified sequences</taxon>
        <taxon>metagenomes</taxon>
        <taxon>ecological metagenomes</taxon>
    </lineage>
</organism>
<accession>A0A382SWD3</accession>
<proteinExistence type="predicted"/>